<name>A0AAV4JCW8_9GAST</name>
<dbReference type="AlphaFoldDB" id="A0AAV4JCW8"/>
<accession>A0AAV4JCW8</accession>
<comment type="caution">
    <text evidence="1">The sequence shown here is derived from an EMBL/GenBank/DDBJ whole genome shotgun (WGS) entry which is preliminary data.</text>
</comment>
<sequence>MNAAVESKSRRVKWCDTPSVKTYITGHQYESCKYFLIAKPIDNSFANSPAFKAAEFMLGDDLDTMQLLIMATNYLHESLGRYPQSEELFGLLTEQGLTPEFIVQEFLDFLIEDVSHGCDCS</sequence>
<protein>
    <submittedName>
        <fullName evidence="1">Uncharacterized protein</fullName>
    </submittedName>
</protein>
<keyword evidence="2" id="KW-1185">Reference proteome</keyword>
<reference evidence="1 2" key="1">
    <citation type="journal article" date="2021" name="Elife">
        <title>Chloroplast acquisition without the gene transfer in kleptoplastic sea slugs, Plakobranchus ocellatus.</title>
        <authorList>
            <person name="Maeda T."/>
            <person name="Takahashi S."/>
            <person name="Yoshida T."/>
            <person name="Shimamura S."/>
            <person name="Takaki Y."/>
            <person name="Nagai Y."/>
            <person name="Toyoda A."/>
            <person name="Suzuki Y."/>
            <person name="Arimoto A."/>
            <person name="Ishii H."/>
            <person name="Satoh N."/>
            <person name="Nishiyama T."/>
            <person name="Hasebe M."/>
            <person name="Maruyama T."/>
            <person name="Minagawa J."/>
            <person name="Obokata J."/>
            <person name="Shigenobu S."/>
        </authorList>
    </citation>
    <scope>NUCLEOTIDE SEQUENCE [LARGE SCALE GENOMIC DNA]</scope>
</reference>
<evidence type="ECO:0000313" key="1">
    <source>
        <dbReference type="EMBL" id="GFS20684.1"/>
    </source>
</evidence>
<dbReference type="EMBL" id="BMAT01003122">
    <property type="protein sequence ID" value="GFS20684.1"/>
    <property type="molecule type" value="Genomic_DNA"/>
</dbReference>
<proteinExistence type="predicted"/>
<dbReference type="Proteomes" id="UP000762676">
    <property type="component" value="Unassembled WGS sequence"/>
</dbReference>
<evidence type="ECO:0000313" key="2">
    <source>
        <dbReference type="Proteomes" id="UP000762676"/>
    </source>
</evidence>
<gene>
    <name evidence="1" type="ORF">ElyMa_001576800</name>
</gene>
<organism evidence="1 2">
    <name type="scientific">Elysia marginata</name>
    <dbReference type="NCBI Taxonomy" id="1093978"/>
    <lineage>
        <taxon>Eukaryota</taxon>
        <taxon>Metazoa</taxon>
        <taxon>Spiralia</taxon>
        <taxon>Lophotrochozoa</taxon>
        <taxon>Mollusca</taxon>
        <taxon>Gastropoda</taxon>
        <taxon>Heterobranchia</taxon>
        <taxon>Euthyneura</taxon>
        <taxon>Panpulmonata</taxon>
        <taxon>Sacoglossa</taxon>
        <taxon>Placobranchoidea</taxon>
        <taxon>Plakobranchidae</taxon>
        <taxon>Elysia</taxon>
    </lineage>
</organism>